<dbReference type="EMBL" id="CAADFG010000069">
    <property type="protein sequence ID" value="VFJ94282.1"/>
    <property type="molecule type" value="Genomic_DNA"/>
</dbReference>
<reference evidence="10" key="1">
    <citation type="submission" date="2019-02" db="EMBL/GenBank/DDBJ databases">
        <authorList>
            <person name="Gruber-Vodicka R. H."/>
            <person name="Seah K. B. B."/>
        </authorList>
    </citation>
    <scope>NUCLEOTIDE SEQUENCE</scope>
    <source>
        <strain evidence="10">BECK_SA2B12</strain>
        <strain evidence="8">BECK_SA2B15</strain>
        <strain evidence="9">BECK_SA2B20</strain>
    </source>
</reference>
<dbReference type="Pfam" id="PF07927">
    <property type="entry name" value="HicA_toxin"/>
    <property type="match status" value="1"/>
</dbReference>
<protein>
    <submittedName>
        <fullName evidence="10">Predicted RNA binding protein YcfA, dsRBD-like fold, HicA-like mRNA interferase family</fullName>
    </submittedName>
</protein>
<keyword evidence="3" id="KW-0540">Nuclease</keyword>
<dbReference type="InterPro" id="IPR012933">
    <property type="entry name" value="HicA_mRNA_interferase"/>
</dbReference>
<evidence type="ECO:0000256" key="6">
    <source>
        <dbReference type="ARBA" id="ARBA00022884"/>
    </source>
</evidence>
<gene>
    <name evidence="8" type="ORF">BECKH772A_GA0070896_100695</name>
    <name evidence="9" type="ORF">BECKH772B_GA0070898_100675</name>
    <name evidence="10" type="ORF">BECKH772C_GA0070978_100625</name>
</gene>
<keyword evidence="5" id="KW-0378">Hydrolase</keyword>
<evidence type="ECO:0000313" key="10">
    <source>
        <dbReference type="EMBL" id="VFK01282.1"/>
    </source>
</evidence>
<dbReference type="AlphaFoldDB" id="A0A450V8Z4"/>
<evidence type="ECO:0000313" key="9">
    <source>
        <dbReference type="EMBL" id="VFJ94793.1"/>
    </source>
</evidence>
<dbReference type="EMBL" id="CAADFI010000067">
    <property type="protein sequence ID" value="VFJ94793.1"/>
    <property type="molecule type" value="Genomic_DNA"/>
</dbReference>
<evidence type="ECO:0000256" key="2">
    <source>
        <dbReference type="ARBA" id="ARBA00022649"/>
    </source>
</evidence>
<evidence type="ECO:0000256" key="5">
    <source>
        <dbReference type="ARBA" id="ARBA00022801"/>
    </source>
</evidence>
<evidence type="ECO:0000313" key="8">
    <source>
        <dbReference type="EMBL" id="VFJ94282.1"/>
    </source>
</evidence>
<proteinExistence type="inferred from homology"/>
<accession>A0A450V8Z4</accession>
<name>A0A450V8Z4_9GAMM</name>
<dbReference type="GO" id="GO:0003729">
    <property type="term" value="F:mRNA binding"/>
    <property type="evidence" value="ECO:0007669"/>
    <property type="project" value="InterPro"/>
</dbReference>
<keyword evidence="2" id="KW-1277">Toxin-antitoxin system</keyword>
<dbReference type="EMBL" id="CAADFJ010000062">
    <property type="protein sequence ID" value="VFK01282.1"/>
    <property type="molecule type" value="Genomic_DNA"/>
</dbReference>
<organism evidence="10">
    <name type="scientific">Candidatus Kentrum eta</name>
    <dbReference type="NCBI Taxonomy" id="2126337"/>
    <lineage>
        <taxon>Bacteria</taxon>
        <taxon>Pseudomonadati</taxon>
        <taxon>Pseudomonadota</taxon>
        <taxon>Gammaproteobacteria</taxon>
        <taxon>Candidatus Kentrum</taxon>
    </lineage>
</organism>
<evidence type="ECO:0000256" key="7">
    <source>
        <dbReference type="ARBA" id="ARBA00023016"/>
    </source>
</evidence>
<dbReference type="GO" id="GO:0004519">
    <property type="term" value="F:endonuclease activity"/>
    <property type="evidence" value="ECO:0007669"/>
    <property type="project" value="UniProtKB-KW"/>
</dbReference>
<sequence length="74" mass="8470">MSRFPALTGPRLIGVLRKFGFDVARIKGSHHFLRHPDGRWTVIPIHRGETIGPGLLARILRDREMGRDELETEL</sequence>
<evidence type="ECO:0000256" key="1">
    <source>
        <dbReference type="ARBA" id="ARBA00006620"/>
    </source>
</evidence>
<keyword evidence="6" id="KW-0694">RNA-binding</keyword>
<evidence type="ECO:0000256" key="3">
    <source>
        <dbReference type="ARBA" id="ARBA00022722"/>
    </source>
</evidence>
<dbReference type="GO" id="GO:0016787">
    <property type="term" value="F:hydrolase activity"/>
    <property type="evidence" value="ECO:0007669"/>
    <property type="project" value="UniProtKB-KW"/>
</dbReference>
<keyword evidence="4" id="KW-0255">Endonuclease</keyword>
<dbReference type="Gene3D" id="3.30.920.30">
    <property type="entry name" value="Hypothetical protein"/>
    <property type="match status" value="1"/>
</dbReference>
<comment type="similarity">
    <text evidence="1">Belongs to the HicA mRNA interferase family.</text>
</comment>
<dbReference type="SUPFAM" id="SSF54786">
    <property type="entry name" value="YcfA/nrd intein domain"/>
    <property type="match status" value="1"/>
</dbReference>
<evidence type="ECO:0000256" key="4">
    <source>
        <dbReference type="ARBA" id="ARBA00022759"/>
    </source>
</evidence>
<dbReference type="InterPro" id="IPR038570">
    <property type="entry name" value="HicA_sf"/>
</dbReference>
<keyword evidence="7" id="KW-0346">Stress response</keyword>